<evidence type="ECO:0000313" key="2">
    <source>
        <dbReference type="Proteomes" id="UP000326711"/>
    </source>
</evidence>
<name>A0A5J6Z4Q9_9CORY</name>
<dbReference type="OrthoDB" id="9915900at2"/>
<proteinExistence type="predicted"/>
<gene>
    <name evidence="1" type="ORF">CUROG_03595</name>
</gene>
<organism evidence="1 2">
    <name type="scientific">Corynebacterium urogenitale</name>
    <dbReference type="NCBI Taxonomy" id="2487892"/>
    <lineage>
        <taxon>Bacteria</taxon>
        <taxon>Bacillati</taxon>
        <taxon>Actinomycetota</taxon>
        <taxon>Actinomycetes</taxon>
        <taxon>Mycobacteriales</taxon>
        <taxon>Corynebacteriaceae</taxon>
        <taxon>Corynebacterium</taxon>
    </lineage>
</organism>
<keyword evidence="2" id="KW-1185">Reference proteome</keyword>
<dbReference type="Proteomes" id="UP000326711">
    <property type="component" value="Chromosome"/>
</dbReference>
<sequence>MQHRIGGNYTVVDFKFNQNFGKVPTHKANTANKNIQKIAESNKTLDQKVTAIAREFNTAYKGTGLENFGDAIKDTIKKMLKDGQVPNVSDMRPNM</sequence>
<accession>A0A5J6Z4Q9</accession>
<protein>
    <submittedName>
        <fullName evidence="1">Uncharacterized protein</fullName>
    </submittedName>
</protein>
<dbReference type="EMBL" id="CP045032">
    <property type="protein sequence ID" value="QFQ02098.1"/>
    <property type="molecule type" value="Genomic_DNA"/>
</dbReference>
<dbReference type="KEGG" id="cuo:CUROG_03595"/>
<reference evidence="2" key="1">
    <citation type="submission" date="2019-10" db="EMBL/GenBank/DDBJ databases">
        <title>Complete genome sequence of Corynebacterium urogenitalis DSM 108747, isolated from the genital tract of a cow.</title>
        <authorList>
            <person name="Ruckert C."/>
            <person name="Ballas P."/>
            <person name="Wagener K."/>
            <person name="Drillich M."/>
            <person name="Kaempfer P."/>
            <person name="Busse H.-J."/>
            <person name="Ehling-Schulz M."/>
        </authorList>
    </citation>
    <scope>NUCLEOTIDE SEQUENCE [LARGE SCALE GENOMIC DNA]</scope>
    <source>
        <strain evidence="2">LMM 1652</strain>
    </source>
</reference>
<dbReference type="AlphaFoldDB" id="A0A5J6Z4Q9"/>
<dbReference type="RefSeq" id="WP_151902504.1">
    <property type="nucleotide sequence ID" value="NZ_CP045032.1"/>
</dbReference>
<evidence type="ECO:0000313" key="1">
    <source>
        <dbReference type="EMBL" id="QFQ02098.1"/>
    </source>
</evidence>